<reference evidence="1 2" key="1">
    <citation type="submission" date="2022-12" db="EMBL/GenBank/DDBJ databases">
        <title>Hymenobacter canadensis sp. nov. isolated from lake water of the Cambridge Bay, Canada.</title>
        <authorList>
            <person name="Kim W.H."/>
            <person name="Lee Y.M."/>
        </authorList>
    </citation>
    <scope>NUCLEOTIDE SEQUENCE [LARGE SCALE GENOMIC DNA]</scope>
    <source>
        <strain evidence="1 2">PAMC 29467</strain>
    </source>
</reference>
<sequence length="244" mass="26023">MATVSIPQPCPASWADMTPAPGGRHCGACNKIVVDFSAFSAAEVQQYLQRHPEACGRFQATHVGQAPVWAPWLAAALAALSSCKTEPFVVAPQAANTPVDATRHFLMRGTVVDNSTGRPLAQALVISEQDTTFLTHTAADGSFQLRLPLHLLGTRLVAAIENGKMPAESQELEGSYLPKYFPADNTTGSVVSLRNPGMIIGQAELASDECYSPVVMRYVMPPPPPPHLITSSFTAPVTKNEATE</sequence>
<proteinExistence type="predicted"/>
<dbReference type="SUPFAM" id="SSF49464">
    <property type="entry name" value="Carboxypeptidase regulatory domain-like"/>
    <property type="match status" value="1"/>
</dbReference>
<evidence type="ECO:0008006" key="3">
    <source>
        <dbReference type="Google" id="ProtNLM"/>
    </source>
</evidence>
<dbReference type="RefSeq" id="WP_269559343.1">
    <property type="nucleotide sequence ID" value="NZ_CP114767.1"/>
</dbReference>
<dbReference type="EMBL" id="CP114767">
    <property type="protein sequence ID" value="WBA41267.1"/>
    <property type="molecule type" value="Genomic_DNA"/>
</dbReference>
<dbReference type="Proteomes" id="UP001211005">
    <property type="component" value="Chromosome"/>
</dbReference>
<accession>A0ABY7LLD8</accession>
<keyword evidence="2" id="KW-1185">Reference proteome</keyword>
<dbReference type="InterPro" id="IPR008969">
    <property type="entry name" value="CarboxyPept-like_regulatory"/>
</dbReference>
<gene>
    <name evidence="1" type="ORF">O3303_15780</name>
</gene>
<evidence type="ECO:0000313" key="1">
    <source>
        <dbReference type="EMBL" id="WBA41267.1"/>
    </source>
</evidence>
<evidence type="ECO:0000313" key="2">
    <source>
        <dbReference type="Proteomes" id="UP001211005"/>
    </source>
</evidence>
<protein>
    <recommendedName>
        <fullName evidence="3">Carboxypeptidase regulatory-like domain-containing protein</fullName>
    </recommendedName>
</protein>
<organism evidence="1 2">
    <name type="scientific">Hymenobacter canadensis</name>
    <dbReference type="NCBI Taxonomy" id="2999067"/>
    <lineage>
        <taxon>Bacteria</taxon>
        <taxon>Pseudomonadati</taxon>
        <taxon>Bacteroidota</taxon>
        <taxon>Cytophagia</taxon>
        <taxon>Cytophagales</taxon>
        <taxon>Hymenobacteraceae</taxon>
        <taxon>Hymenobacter</taxon>
    </lineage>
</organism>
<name>A0ABY7LLD8_9BACT</name>